<proteinExistence type="predicted"/>
<dbReference type="EMBL" id="KN817646">
    <property type="protein sequence ID" value="KJA15370.1"/>
    <property type="molecule type" value="Genomic_DNA"/>
</dbReference>
<organism evidence="2 3">
    <name type="scientific">Hypholoma sublateritium (strain FD-334 SS-4)</name>
    <dbReference type="NCBI Taxonomy" id="945553"/>
    <lineage>
        <taxon>Eukaryota</taxon>
        <taxon>Fungi</taxon>
        <taxon>Dikarya</taxon>
        <taxon>Basidiomycota</taxon>
        <taxon>Agaricomycotina</taxon>
        <taxon>Agaricomycetes</taxon>
        <taxon>Agaricomycetidae</taxon>
        <taxon>Agaricales</taxon>
        <taxon>Agaricineae</taxon>
        <taxon>Strophariaceae</taxon>
        <taxon>Hypholoma</taxon>
    </lineage>
</organism>
<gene>
    <name evidence="2" type="ORF">HYPSUDRAFT_207920</name>
</gene>
<feature type="region of interest" description="Disordered" evidence="1">
    <location>
        <begin position="1"/>
        <end position="33"/>
    </location>
</feature>
<sequence>MCRRPVHALPAHNTSRLASPASHALTTPRALRPAERRPIPIIRVPSSIRTHSSPHPDPAPSAARVLPHHVPAFARIPRSALLYFPREVDGPPIRRSLKRLGRAGMFKPFLPPSLFPSATCPTFRMRPPSRQCARAYTSHAPRRLHS</sequence>
<evidence type="ECO:0000313" key="3">
    <source>
        <dbReference type="Proteomes" id="UP000054270"/>
    </source>
</evidence>
<keyword evidence="3" id="KW-1185">Reference proteome</keyword>
<name>A0A0D2P4F8_HYPSF</name>
<dbReference type="Proteomes" id="UP000054270">
    <property type="component" value="Unassembled WGS sequence"/>
</dbReference>
<evidence type="ECO:0000313" key="2">
    <source>
        <dbReference type="EMBL" id="KJA15370.1"/>
    </source>
</evidence>
<dbReference type="AlphaFoldDB" id="A0A0D2P4F8"/>
<reference evidence="3" key="1">
    <citation type="submission" date="2014-04" db="EMBL/GenBank/DDBJ databases">
        <title>Evolutionary Origins and Diversification of the Mycorrhizal Mutualists.</title>
        <authorList>
            <consortium name="DOE Joint Genome Institute"/>
            <consortium name="Mycorrhizal Genomics Consortium"/>
            <person name="Kohler A."/>
            <person name="Kuo A."/>
            <person name="Nagy L.G."/>
            <person name="Floudas D."/>
            <person name="Copeland A."/>
            <person name="Barry K.W."/>
            <person name="Cichocki N."/>
            <person name="Veneault-Fourrey C."/>
            <person name="LaButti K."/>
            <person name="Lindquist E.A."/>
            <person name="Lipzen A."/>
            <person name="Lundell T."/>
            <person name="Morin E."/>
            <person name="Murat C."/>
            <person name="Riley R."/>
            <person name="Ohm R."/>
            <person name="Sun H."/>
            <person name="Tunlid A."/>
            <person name="Henrissat B."/>
            <person name="Grigoriev I.V."/>
            <person name="Hibbett D.S."/>
            <person name="Martin F."/>
        </authorList>
    </citation>
    <scope>NUCLEOTIDE SEQUENCE [LARGE SCALE GENOMIC DNA]</scope>
    <source>
        <strain evidence="3">FD-334 SS-4</strain>
    </source>
</reference>
<accession>A0A0D2P4F8</accession>
<protein>
    <submittedName>
        <fullName evidence="2">Uncharacterized protein</fullName>
    </submittedName>
</protein>
<evidence type="ECO:0000256" key="1">
    <source>
        <dbReference type="SAM" id="MobiDB-lite"/>
    </source>
</evidence>